<dbReference type="AlphaFoldDB" id="A0AAV3QLX2"/>
<evidence type="ECO:0000313" key="3">
    <source>
        <dbReference type="Proteomes" id="UP001454036"/>
    </source>
</evidence>
<dbReference type="EMBL" id="BAABME010037421">
    <property type="protein sequence ID" value="GAA0164171.1"/>
    <property type="molecule type" value="Genomic_DNA"/>
</dbReference>
<feature type="region of interest" description="Disordered" evidence="1">
    <location>
        <begin position="172"/>
        <end position="192"/>
    </location>
</feature>
<reference evidence="2 3" key="1">
    <citation type="submission" date="2024-01" db="EMBL/GenBank/DDBJ databases">
        <title>The complete chloroplast genome sequence of Lithospermum erythrorhizon: insights into the phylogenetic relationship among Boraginaceae species and the maternal lineages of purple gromwells.</title>
        <authorList>
            <person name="Okada T."/>
            <person name="Watanabe K."/>
        </authorList>
    </citation>
    <scope>NUCLEOTIDE SEQUENCE [LARGE SCALE GENOMIC DNA]</scope>
</reference>
<accession>A0AAV3QLX2</accession>
<comment type="caution">
    <text evidence="2">The sequence shown here is derived from an EMBL/GenBank/DDBJ whole genome shotgun (WGS) entry which is preliminary data.</text>
</comment>
<evidence type="ECO:0000313" key="2">
    <source>
        <dbReference type="EMBL" id="GAA0164171.1"/>
    </source>
</evidence>
<protein>
    <submittedName>
        <fullName evidence="2">Uncharacterized protein</fullName>
    </submittedName>
</protein>
<organism evidence="2 3">
    <name type="scientific">Lithospermum erythrorhizon</name>
    <name type="common">Purple gromwell</name>
    <name type="synonym">Lithospermum officinale var. erythrorhizon</name>
    <dbReference type="NCBI Taxonomy" id="34254"/>
    <lineage>
        <taxon>Eukaryota</taxon>
        <taxon>Viridiplantae</taxon>
        <taxon>Streptophyta</taxon>
        <taxon>Embryophyta</taxon>
        <taxon>Tracheophyta</taxon>
        <taxon>Spermatophyta</taxon>
        <taxon>Magnoliopsida</taxon>
        <taxon>eudicotyledons</taxon>
        <taxon>Gunneridae</taxon>
        <taxon>Pentapetalae</taxon>
        <taxon>asterids</taxon>
        <taxon>lamiids</taxon>
        <taxon>Boraginales</taxon>
        <taxon>Boraginaceae</taxon>
        <taxon>Boraginoideae</taxon>
        <taxon>Lithospermeae</taxon>
        <taxon>Lithospermum</taxon>
    </lineage>
</organism>
<keyword evidence="3" id="KW-1185">Reference proteome</keyword>
<gene>
    <name evidence="2" type="ORF">LIER_43673</name>
</gene>
<evidence type="ECO:0000256" key="1">
    <source>
        <dbReference type="SAM" id="MobiDB-lite"/>
    </source>
</evidence>
<name>A0AAV3QLX2_LITER</name>
<sequence length="555" mass="60439">MKLPGKSKTGANSAMQVFDEMPETGVNSAVQVFDEMPLIIAEPNLAVTCTKTTQVWQQINNMSSSVGRVAGRGQEDDTDQVVAAGASEVFVRMPHPENNTVPQSRHADQVADDLLEQIGAVVEAPEQIVTEVYSAGHVFDKRSHPSVYGDKVFDKRSQSIIPVAEVFVKWPDPTLPKNTAPSSSSASYSNNHRNKVARSQVWKPINSTGASILKADLSTLDQGPALSDSGMMLNVIEEDEHGLDLNPAGQITETFVVADCEANRGTPFSDLARVVGRDVEHCAQVQGSTTLVLQQLDQVALQAPNDLSSGDQITKVQLTKSQDVDAINQNVGTESTSTELRNVAYCVGAEIQLPQVQHQQVAVEFLEQQQVQATSRELEQNLENGSLVQLEQIGSNINSIDEDDGQKDLVVKGFLHHVTALQLKIDQAGNAVIDRIAKSPSTSEFLKKKVVSKAYLEEAKAWRWAHGTKDELCDKSASGKKGRHSNPKHTWADLVDEEELQQVEQKDQPHAQRHWSTTVQVAQIGEATGIVQAALKQLKGADGLRGQRLSFDDNG</sequence>
<dbReference type="Proteomes" id="UP001454036">
    <property type="component" value="Unassembled WGS sequence"/>
</dbReference>
<proteinExistence type="predicted"/>